<name>A0A0C9V2B4_SPHS4</name>
<proteinExistence type="predicted"/>
<gene>
    <name evidence="1" type="ORF">M422DRAFT_185688</name>
</gene>
<protein>
    <submittedName>
        <fullName evidence="1">Uncharacterized protein</fullName>
    </submittedName>
</protein>
<dbReference type="HOGENOM" id="CLU_179474_1_0_1"/>
<dbReference type="OrthoDB" id="5599163at2759"/>
<organism evidence="1 2">
    <name type="scientific">Sphaerobolus stellatus (strain SS14)</name>
    <dbReference type="NCBI Taxonomy" id="990650"/>
    <lineage>
        <taxon>Eukaryota</taxon>
        <taxon>Fungi</taxon>
        <taxon>Dikarya</taxon>
        <taxon>Basidiomycota</taxon>
        <taxon>Agaricomycotina</taxon>
        <taxon>Agaricomycetes</taxon>
        <taxon>Phallomycetidae</taxon>
        <taxon>Geastrales</taxon>
        <taxon>Sphaerobolaceae</taxon>
        <taxon>Sphaerobolus</taxon>
    </lineage>
</organism>
<keyword evidence="2" id="KW-1185">Reference proteome</keyword>
<dbReference type="EMBL" id="KN837239">
    <property type="protein sequence ID" value="KIJ31640.1"/>
    <property type="molecule type" value="Genomic_DNA"/>
</dbReference>
<evidence type="ECO:0000313" key="2">
    <source>
        <dbReference type="Proteomes" id="UP000054279"/>
    </source>
</evidence>
<feature type="non-terminal residue" evidence="1">
    <location>
        <position position="1"/>
    </location>
</feature>
<dbReference type="AlphaFoldDB" id="A0A0C9V2B4"/>
<accession>A0A0C9V2B4</accession>
<dbReference type="Proteomes" id="UP000054279">
    <property type="component" value="Unassembled WGS sequence"/>
</dbReference>
<sequence length="80" mass="9472">YKSVQQKVRPVSYPEDAHVTRQFPEDPLLTLPHLSPNPPDFVPTERLTEERLKVLRINEEGFLQPEEVKLFEQVFRNVQM</sequence>
<reference evidence="1 2" key="1">
    <citation type="submission" date="2014-06" db="EMBL/GenBank/DDBJ databases">
        <title>Evolutionary Origins and Diversification of the Mycorrhizal Mutualists.</title>
        <authorList>
            <consortium name="DOE Joint Genome Institute"/>
            <consortium name="Mycorrhizal Genomics Consortium"/>
            <person name="Kohler A."/>
            <person name="Kuo A."/>
            <person name="Nagy L.G."/>
            <person name="Floudas D."/>
            <person name="Copeland A."/>
            <person name="Barry K.W."/>
            <person name="Cichocki N."/>
            <person name="Veneault-Fourrey C."/>
            <person name="LaButti K."/>
            <person name="Lindquist E.A."/>
            <person name="Lipzen A."/>
            <person name="Lundell T."/>
            <person name="Morin E."/>
            <person name="Murat C."/>
            <person name="Riley R."/>
            <person name="Ohm R."/>
            <person name="Sun H."/>
            <person name="Tunlid A."/>
            <person name="Henrissat B."/>
            <person name="Grigoriev I.V."/>
            <person name="Hibbett D.S."/>
            <person name="Martin F."/>
        </authorList>
    </citation>
    <scope>NUCLEOTIDE SEQUENCE [LARGE SCALE GENOMIC DNA]</scope>
    <source>
        <strain evidence="1 2">SS14</strain>
    </source>
</reference>
<evidence type="ECO:0000313" key="1">
    <source>
        <dbReference type="EMBL" id="KIJ31640.1"/>
    </source>
</evidence>